<proteinExistence type="predicted"/>
<feature type="region of interest" description="Disordered" evidence="1">
    <location>
        <begin position="143"/>
        <end position="167"/>
    </location>
</feature>
<name>A0A9W7CIS2_9STRA</name>
<organism evidence="2 3">
    <name type="scientific">Triparma retinervis</name>
    <dbReference type="NCBI Taxonomy" id="2557542"/>
    <lineage>
        <taxon>Eukaryota</taxon>
        <taxon>Sar</taxon>
        <taxon>Stramenopiles</taxon>
        <taxon>Ochrophyta</taxon>
        <taxon>Bolidophyceae</taxon>
        <taxon>Parmales</taxon>
        <taxon>Triparmaceae</taxon>
        <taxon>Triparma</taxon>
    </lineage>
</organism>
<accession>A0A9W7CIS2</accession>
<dbReference type="EMBL" id="BRXZ01000183">
    <property type="protein sequence ID" value="GMI06891.1"/>
    <property type="molecule type" value="Genomic_DNA"/>
</dbReference>
<dbReference type="Proteomes" id="UP001165082">
    <property type="component" value="Unassembled WGS sequence"/>
</dbReference>
<evidence type="ECO:0000313" key="3">
    <source>
        <dbReference type="Proteomes" id="UP001165082"/>
    </source>
</evidence>
<evidence type="ECO:0000256" key="1">
    <source>
        <dbReference type="SAM" id="MobiDB-lite"/>
    </source>
</evidence>
<protein>
    <submittedName>
        <fullName evidence="2">Uncharacterized protein</fullName>
    </submittedName>
</protein>
<evidence type="ECO:0000313" key="2">
    <source>
        <dbReference type="EMBL" id="GMI06891.1"/>
    </source>
</evidence>
<feature type="compositionally biased region" description="Low complexity" evidence="1">
    <location>
        <begin position="33"/>
        <end position="52"/>
    </location>
</feature>
<comment type="caution">
    <text evidence="2">The sequence shown here is derived from an EMBL/GenBank/DDBJ whole genome shotgun (WGS) entry which is preliminary data.</text>
</comment>
<dbReference type="AlphaFoldDB" id="A0A9W7CIS2"/>
<gene>
    <name evidence="2" type="ORF">TrRE_jg4658</name>
</gene>
<sequence length="197" mass="20356">MELPAGVQVSMKFNVSNGQSTTLSDVVVLVNGPSSSADPSTTASDMDASDSSSKVDLVRFNDPDLDSGGYLLYKPSEQEDASTYTALHMSAIVLIGLGKDDTTGNDRVWLQVSISEEEAMEMTLEATSGGSDVKVLYNLMTGASDETPDESSSPPGGPQGGGEEDSFAAFCKAVEGGATGFIGGDAEGVDGQFDDDE</sequence>
<feature type="region of interest" description="Disordered" evidence="1">
    <location>
        <begin position="32"/>
        <end position="54"/>
    </location>
</feature>
<reference evidence="2" key="1">
    <citation type="submission" date="2022-07" db="EMBL/GenBank/DDBJ databases">
        <title>Genome analysis of Parmales, a sister group of diatoms, reveals the evolutionary specialization of diatoms from phago-mixotrophs to photoautotrophs.</title>
        <authorList>
            <person name="Ban H."/>
            <person name="Sato S."/>
            <person name="Yoshikawa S."/>
            <person name="Kazumasa Y."/>
            <person name="Nakamura Y."/>
            <person name="Ichinomiya M."/>
            <person name="Saitoh K."/>
            <person name="Sato N."/>
            <person name="Blanc-Mathieu R."/>
            <person name="Endo H."/>
            <person name="Kuwata A."/>
            <person name="Ogata H."/>
        </authorList>
    </citation>
    <scope>NUCLEOTIDE SEQUENCE</scope>
</reference>
<keyword evidence="3" id="KW-1185">Reference proteome</keyword>
<dbReference type="OrthoDB" id="10608033at2759"/>